<proteinExistence type="predicted"/>
<dbReference type="PANTHER" id="PTHR30619:SF1">
    <property type="entry name" value="RECOMBINATION PROTEIN 2"/>
    <property type="match status" value="1"/>
</dbReference>
<dbReference type="Pfam" id="PF18134">
    <property type="entry name" value="AGS_C"/>
    <property type="match status" value="1"/>
</dbReference>
<dbReference type="InterPro" id="IPR052159">
    <property type="entry name" value="Competence_DNA_uptake"/>
</dbReference>
<feature type="domain" description="Adenylyl/Guanylyl and SMODS C-terminal sensor" evidence="1">
    <location>
        <begin position="351"/>
        <end position="466"/>
    </location>
</feature>
<evidence type="ECO:0000313" key="2">
    <source>
        <dbReference type="EMBL" id="NLH36331.1"/>
    </source>
</evidence>
<name>A0A847J6V7_9LACT</name>
<sequence length="466" mass="54598">MNIKFHYLNVGHGDTTVVELPDGKTMVIDLNRSREFDDDTAKELAESLNISTENYNVNKSQILNSIQAAYDIVLDDPVEYLLDLFPTKEIYRYIQTHPDIDHMAGFKTLVDNFIIYCFWDTDHKNIVKTDFLNDGDKADWEKYLEFRKNSKICFYRSTNTISNKDNPYPYNLYVFHPTQEALDVGDTDKNPQPNLFSYLILIEYNGFKTVLGGDVPSEYWKDLWDWLNKNAKAKELFKNISVLKASHHGRESGRCGWQEGNVFKRDFLDWMNPDFVVVSVGKKPKTDSTNWYRQRSDGSYRNVLTTRWWGTIWLSYENTDDVFDRKAVTLATRYDRKDDSSIKENLNTPTKKTNYSFSIGAKLSTIKNGDYNERYKSNGRFLPKNMWLKFFITNSNIPEPYSIVWRVLNTGQEARDAHQERGNLEPDVASKSKIEHTQYRGTHYVEAFAIKDNYCVARDRFYVNIR</sequence>
<dbReference type="SUPFAM" id="SSF56281">
    <property type="entry name" value="Metallo-hydrolase/oxidoreductase"/>
    <property type="match status" value="1"/>
</dbReference>
<accession>A0A847J6V7</accession>
<dbReference type="AlphaFoldDB" id="A0A847J6V7"/>
<dbReference type="Proteomes" id="UP000559962">
    <property type="component" value="Unassembled WGS sequence"/>
</dbReference>
<evidence type="ECO:0000259" key="1">
    <source>
        <dbReference type="Pfam" id="PF18134"/>
    </source>
</evidence>
<comment type="caution">
    <text evidence="2">The sequence shown here is derived from an EMBL/GenBank/DDBJ whole genome shotgun (WGS) entry which is preliminary data.</text>
</comment>
<protein>
    <recommendedName>
        <fullName evidence="1">Adenylyl/Guanylyl and SMODS C-terminal sensor domain-containing protein</fullName>
    </recommendedName>
</protein>
<gene>
    <name evidence="2" type="ORF">GX453_10005</name>
</gene>
<organism evidence="2 3">
    <name type="scientific">Pseudolactococcus chungangensis</name>
    <dbReference type="NCBI Taxonomy" id="451457"/>
    <lineage>
        <taxon>Bacteria</taxon>
        <taxon>Bacillati</taxon>
        <taxon>Bacillota</taxon>
        <taxon>Bacilli</taxon>
        <taxon>Lactobacillales</taxon>
        <taxon>Streptococcaceae</taxon>
        <taxon>Pseudolactococcus</taxon>
    </lineage>
</organism>
<dbReference type="InterPro" id="IPR040511">
    <property type="entry name" value="AGS_C"/>
</dbReference>
<reference evidence="2 3" key="1">
    <citation type="journal article" date="2020" name="Biotechnol. Biofuels">
        <title>New insights from the biogas microbiome by comprehensive genome-resolved metagenomics of nearly 1600 species originating from multiple anaerobic digesters.</title>
        <authorList>
            <person name="Campanaro S."/>
            <person name="Treu L."/>
            <person name="Rodriguez-R L.M."/>
            <person name="Kovalovszki A."/>
            <person name="Ziels R.M."/>
            <person name="Maus I."/>
            <person name="Zhu X."/>
            <person name="Kougias P.G."/>
            <person name="Basile A."/>
            <person name="Luo G."/>
            <person name="Schluter A."/>
            <person name="Konstantinidis K.T."/>
            <person name="Angelidaki I."/>
        </authorList>
    </citation>
    <scope>NUCLEOTIDE SEQUENCE [LARGE SCALE GENOMIC DNA]</scope>
    <source>
        <strain evidence="2">AS27yjCOA_61</strain>
    </source>
</reference>
<dbReference type="Gene3D" id="3.60.15.10">
    <property type="entry name" value="Ribonuclease Z/Hydroxyacylglutathione hydrolase-like"/>
    <property type="match status" value="1"/>
</dbReference>
<evidence type="ECO:0000313" key="3">
    <source>
        <dbReference type="Proteomes" id="UP000559962"/>
    </source>
</evidence>
<dbReference type="InterPro" id="IPR036866">
    <property type="entry name" value="RibonucZ/Hydroxyglut_hydro"/>
</dbReference>
<dbReference type="PANTHER" id="PTHR30619">
    <property type="entry name" value="DNA INTERNALIZATION/COMPETENCE PROTEIN COMEC/REC2"/>
    <property type="match status" value="1"/>
</dbReference>
<dbReference type="EMBL" id="JAAYVO010000137">
    <property type="protein sequence ID" value="NLH36331.1"/>
    <property type="molecule type" value="Genomic_DNA"/>
</dbReference>